<dbReference type="HOGENOM" id="CLU_246054_0_0_1"/>
<feature type="compositionally biased region" description="Polar residues" evidence="4">
    <location>
        <begin position="37"/>
        <end position="48"/>
    </location>
</feature>
<keyword evidence="1" id="KW-0677">Repeat</keyword>
<accession>A0A084G8N8</accession>
<dbReference type="PROSITE" id="PS50088">
    <property type="entry name" value="ANK_REPEAT"/>
    <property type="match status" value="2"/>
</dbReference>
<feature type="repeat" description="ANK" evidence="3">
    <location>
        <begin position="624"/>
        <end position="656"/>
    </location>
</feature>
<dbReference type="PROSITE" id="PS50011">
    <property type="entry name" value="PROTEIN_KINASE_DOM"/>
    <property type="match status" value="1"/>
</dbReference>
<evidence type="ECO:0000313" key="7">
    <source>
        <dbReference type="Proteomes" id="UP000028545"/>
    </source>
</evidence>
<dbReference type="KEGG" id="sapo:SAPIO_CDS4320"/>
<evidence type="ECO:0000259" key="5">
    <source>
        <dbReference type="PROSITE" id="PS50011"/>
    </source>
</evidence>
<evidence type="ECO:0000256" key="4">
    <source>
        <dbReference type="SAM" id="MobiDB-lite"/>
    </source>
</evidence>
<dbReference type="PANTHER" id="PTHR24198:SF165">
    <property type="entry name" value="ANKYRIN REPEAT-CONTAINING PROTEIN-RELATED"/>
    <property type="match status" value="1"/>
</dbReference>
<gene>
    <name evidence="6" type="ORF">SAPIO_CDS4320</name>
</gene>
<dbReference type="Pfam" id="PF00069">
    <property type="entry name" value="Pkinase"/>
    <property type="match status" value="1"/>
</dbReference>
<dbReference type="PANTHER" id="PTHR24198">
    <property type="entry name" value="ANKYRIN REPEAT AND PROTEIN KINASE DOMAIN-CONTAINING PROTEIN"/>
    <property type="match status" value="1"/>
</dbReference>
<dbReference type="SMART" id="SM00220">
    <property type="entry name" value="S_TKc"/>
    <property type="match status" value="1"/>
</dbReference>
<proteinExistence type="predicted"/>
<name>A0A084G8N8_PSEDA</name>
<dbReference type="PROSITE" id="PS00108">
    <property type="entry name" value="PROTEIN_KINASE_ST"/>
    <property type="match status" value="1"/>
</dbReference>
<dbReference type="SUPFAM" id="SSF56112">
    <property type="entry name" value="Protein kinase-like (PK-like)"/>
    <property type="match status" value="1"/>
</dbReference>
<feature type="repeat" description="ANK" evidence="3">
    <location>
        <begin position="657"/>
        <end position="689"/>
    </location>
</feature>
<dbReference type="OrthoDB" id="4062651at2759"/>
<sequence length="1558" mass="172171">MGNSASHATPGLGNEAAAVLITPLDTLAAQPIEPGQGTPSSSVHASQTARDEPVPLVPPGGRDAFISAANKPLIEDEERVVHNVVSHQDSRPVDFLKLIGLWATSMGQDETGEEFRVEGPTSMAAAKTLGRGLSFSVSLVSIEDQIQRRLRLGSPFVVYKKLRHLNDNLDVIERGKLLRAVLLEVRALTHRPLRTHDNIARLLQLVWEPDPDFPDQAWPVLVMEYAENGTLADFQVDYPNLPFSVKKKLCRDVACGLSALHSAGIVHGDLKSENVLVFDTGDETEVVAKLADFGCAVMDLEPSDTAAIPAFTPPWDAPESYDRLPRDSLKFTDVYSYGLLVWRVTLDGANPFRHVNTLALLDKAEFHRQVRTLKVEDRVLLLAKSTLKDPFCSTEESYIITDVLNCTLQLDASKRDLNRSLELLHGVSWLKPSSIEPLMPYEYHNVDISVLADAVAPMCVQLSVIRELETLSTKHGAIGQLARLNLFELFVERLEWPGAKCSAAKWYRRAIEEDPTAAAARYALGFFELLQHSYPRGMDLLSLYAAFARKGCYHSLMELRQRFPSRFLALRKDYRRHGGLLRREEKHDIFHMHRYDAFEGYFSHVLAEEDNEGFKLGEMLVSKNNDGLLHAAARYGCASAIDHLLSLGVDVNITNRAGETALFQACRAGSLEAVEHLLDNGANPAIAAANGETPLHWVFAFDDGDVERATHLLLLNGGEACLHATIAAGDSSAVEYLPLYGTPLHFAILARNETAARSLLSAGADPFIRCDHELVGGASHCTPFKLAIRELLPSIIKIMIVSPTSGPRLGGYLASMKESILHFAIKSSSKAIRRVALGAKYVSVLIETIDLLQTIEGKERPLEFGMSLLHASIVYGLPVEVIEHLLETGCREDLELVSRPHRHTPLQVAMHLNREKTFLLLLKYGADTHRKLQFPEGVSYLHFCAHLGPRGVFYAKELIARGPIHHEGGEGPGSLSQFPPPFFALVMGNFDLATFLARGSGSTNVVQLNIDVFWLLYRFFPRLPVSRLRYLLEPPAGLEPRKLIGQPTLGRTCFHSIVNHHFRGELELITGFRYLLKQSELRGQRGLLNQPDAMGMPPLVTAITFGRLDIVGEMLAAGADPNLGAMTSVNWAYLFLKRLQKSPSQYYVPSGGLPLSRREARWLQDDFKSMILLLKQYGGQEMRMSNGMIDFPYWSYFSRYPKLVLCASRDEYRRGREYGKQLIAQHGVWKGLQEMWKHAAAERIRTSKKNTLGPLDLLASSVRSSWVRYQEDLAKRERFSTGDDVAAGASETHTPGARTGGIASGVGSLANFALWYFSSPATEIEEIEPGPQASHLQGQYQGKPQQSIQYSPISADPGQNRDPHRVPTPPLAGRFAPGVISPLYPAPQPFPRPHRVPIQPSAPVQHPPPHSHTHTSAQTPESHIHILAQQLSSILSSPALNPGELHARIQQCLDAHFTQAGGGALSQSANTDPGAPLGSLSVYELENGLNRILQGRLNVTVAKRDGAIKAILYYPGETSSGIPDQVKAFLSDGWMGWRELEEKEAEILSCAFERSMGL</sequence>
<feature type="region of interest" description="Disordered" evidence="4">
    <location>
        <begin position="30"/>
        <end position="62"/>
    </location>
</feature>
<organism evidence="6 7">
    <name type="scientific">Pseudallescheria apiosperma</name>
    <name type="common">Scedosporium apiospermum</name>
    <dbReference type="NCBI Taxonomy" id="563466"/>
    <lineage>
        <taxon>Eukaryota</taxon>
        <taxon>Fungi</taxon>
        <taxon>Dikarya</taxon>
        <taxon>Ascomycota</taxon>
        <taxon>Pezizomycotina</taxon>
        <taxon>Sordariomycetes</taxon>
        <taxon>Hypocreomycetidae</taxon>
        <taxon>Microascales</taxon>
        <taxon>Microascaceae</taxon>
        <taxon>Scedosporium</taxon>
    </lineage>
</organism>
<evidence type="ECO:0000256" key="3">
    <source>
        <dbReference type="PROSITE-ProRule" id="PRU00023"/>
    </source>
</evidence>
<feature type="compositionally biased region" description="Polar residues" evidence="4">
    <location>
        <begin position="1334"/>
        <end position="1352"/>
    </location>
</feature>
<dbReference type="InterPro" id="IPR000719">
    <property type="entry name" value="Prot_kinase_dom"/>
</dbReference>
<dbReference type="InterPro" id="IPR036770">
    <property type="entry name" value="Ankyrin_rpt-contain_sf"/>
</dbReference>
<protein>
    <recommendedName>
        <fullName evidence="5">Protein kinase domain-containing protein</fullName>
    </recommendedName>
</protein>
<dbReference type="Proteomes" id="UP000028545">
    <property type="component" value="Unassembled WGS sequence"/>
</dbReference>
<comment type="caution">
    <text evidence="6">The sequence shown here is derived from an EMBL/GenBank/DDBJ whole genome shotgun (WGS) entry which is preliminary data.</text>
</comment>
<feature type="domain" description="Protein kinase" evidence="5">
    <location>
        <begin position="123"/>
        <end position="430"/>
    </location>
</feature>
<dbReference type="GO" id="GO:0005524">
    <property type="term" value="F:ATP binding"/>
    <property type="evidence" value="ECO:0007669"/>
    <property type="project" value="InterPro"/>
</dbReference>
<dbReference type="Pfam" id="PF12796">
    <property type="entry name" value="Ank_2"/>
    <property type="match status" value="1"/>
</dbReference>
<dbReference type="InterPro" id="IPR008271">
    <property type="entry name" value="Ser/Thr_kinase_AS"/>
</dbReference>
<dbReference type="GeneID" id="27723392"/>
<evidence type="ECO:0000256" key="1">
    <source>
        <dbReference type="ARBA" id="ARBA00022737"/>
    </source>
</evidence>
<keyword evidence="7" id="KW-1185">Reference proteome</keyword>
<dbReference type="PROSITE" id="PS50297">
    <property type="entry name" value="ANK_REP_REGION"/>
    <property type="match status" value="1"/>
</dbReference>
<dbReference type="SMART" id="SM00248">
    <property type="entry name" value="ANK"/>
    <property type="match status" value="8"/>
</dbReference>
<dbReference type="InterPro" id="IPR011009">
    <property type="entry name" value="Kinase-like_dom_sf"/>
</dbReference>
<keyword evidence="2 3" id="KW-0040">ANK repeat</keyword>
<dbReference type="GO" id="GO:0004672">
    <property type="term" value="F:protein kinase activity"/>
    <property type="evidence" value="ECO:0007669"/>
    <property type="project" value="InterPro"/>
</dbReference>
<dbReference type="SUPFAM" id="SSF48403">
    <property type="entry name" value="Ankyrin repeat"/>
    <property type="match status" value="2"/>
</dbReference>
<dbReference type="Gene3D" id="1.10.510.10">
    <property type="entry name" value="Transferase(Phosphotransferase) domain 1"/>
    <property type="match status" value="1"/>
</dbReference>
<reference evidence="6 7" key="1">
    <citation type="journal article" date="2014" name="Genome Announc.">
        <title>Draft genome sequence of the pathogenic fungus Scedosporium apiospermum.</title>
        <authorList>
            <person name="Vandeputte P."/>
            <person name="Ghamrawi S."/>
            <person name="Rechenmann M."/>
            <person name="Iltis A."/>
            <person name="Giraud S."/>
            <person name="Fleury M."/>
            <person name="Thornton C."/>
            <person name="Delhaes L."/>
            <person name="Meyer W."/>
            <person name="Papon N."/>
            <person name="Bouchara J.P."/>
        </authorList>
    </citation>
    <scope>NUCLEOTIDE SEQUENCE [LARGE SCALE GENOMIC DNA]</scope>
    <source>
        <strain evidence="6 7">IHEM 14462</strain>
    </source>
</reference>
<feature type="region of interest" description="Disordered" evidence="4">
    <location>
        <begin position="1332"/>
        <end position="1420"/>
    </location>
</feature>
<evidence type="ECO:0000313" key="6">
    <source>
        <dbReference type="EMBL" id="KEZ43700.1"/>
    </source>
</evidence>
<dbReference type="InterPro" id="IPR002110">
    <property type="entry name" value="Ankyrin_rpt"/>
</dbReference>
<dbReference type="Gene3D" id="1.25.40.20">
    <property type="entry name" value="Ankyrin repeat-containing domain"/>
    <property type="match status" value="2"/>
</dbReference>
<dbReference type="RefSeq" id="XP_016643499.1">
    <property type="nucleotide sequence ID" value="XM_016786897.1"/>
</dbReference>
<dbReference type="EMBL" id="JOWA01000091">
    <property type="protein sequence ID" value="KEZ43700.1"/>
    <property type="molecule type" value="Genomic_DNA"/>
</dbReference>
<dbReference type="VEuPathDB" id="FungiDB:SAPIO_CDS4320"/>
<evidence type="ECO:0000256" key="2">
    <source>
        <dbReference type="ARBA" id="ARBA00023043"/>
    </source>
</evidence>